<accession>A0A7W6BUB3</accession>
<organism evidence="1 2">
    <name type="scientific">Aureimonas phyllosphaerae</name>
    <dbReference type="NCBI Taxonomy" id="1166078"/>
    <lineage>
        <taxon>Bacteria</taxon>
        <taxon>Pseudomonadati</taxon>
        <taxon>Pseudomonadota</taxon>
        <taxon>Alphaproteobacteria</taxon>
        <taxon>Hyphomicrobiales</taxon>
        <taxon>Aurantimonadaceae</taxon>
        <taxon>Aureimonas</taxon>
    </lineage>
</organism>
<name>A0A7W6BUB3_9HYPH</name>
<comment type="caution">
    <text evidence="1">The sequence shown here is derived from an EMBL/GenBank/DDBJ whole genome shotgun (WGS) entry which is preliminary data.</text>
</comment>
<dbReference type="AlphaFoldDB" id="A0A7W6BUB3"/>
<dbReference type="RefSeq" id="WP_139224740.1">
    <property type="nucleotide sequence ID" value="NZ_FOOA01000030.1"/>
</dbReference>
<proteinExistence type="predicted"/>
<protein>
    <submittedName>
        <fullName evidence="1">Uncharacterized protein</fullName>
    </submittedName>
</protein>
<evidence type="ECO:0000313" key="1">
    <source>
        <dbReference type="EMBL" id="MBB3938164.1"/>
    </source>
</evidence>
<gene>
    <name evidence="1" type="ORF">GGR05_004335</name>
</gene>
<evidence type="ECO:0000313" key="2">
    <source>
        <dbReference type="Proteomes" id="UP000531216"/>
    </source>
</evidence>
<keyword evidence="2" id="KW-1185">Reference proteome</keyword>
<dbReference type="EMBL" id="JACIDO010000019">
    <property type="protein sequence ID" value="MBB3938164.1"/>
    <property type="molecule type" value="Genomic_DNA"/>
</dbReference>
<reference evidence="1 2" key="1">
    <citation type="submission" date="2020-08" db="EMBL/GenBank/DDBJ databases">
        <title>Genomic Encyclopedia of Type Strains, Phase IV (KMG-IV): sequencing the most valuable type-strain genomes for metagenomic binning, comparative biology and taxonomic classification.</title>
        <authorList>
            <person name="Goeker M."/>
        </authorList>
    </citation>
    <scope>NUCLEOTIDE SEQUENCE [LARGE SCALE GENOMIC DNA]</scope>
    <source>
        <strain evidence="1 2">DSM 25024</strain>
    </source>
</reference>
<dbReference type="Proteomes" id="UP000531216">
    <property type="component" value="Unassembled WGS sequence"/>
</dbReference>
<sequence>MLTPHPRSFLFFFTECLRVEQEEEDAIPTWGRLHAVPISDLTEHEAGVLTRHAQRSQSQTEFARQLAETELVDLLGGMDVDRIPGRLIDRFASLMDHCLRQDARVASIRRQSKETEKRRGEETSARLALRSRVVLGLVGIYVGPGRGDLEATATLARGGVPTAVEDGKAQPWHVRDALKAYLRPIGSTNSSVTDVRVRALAVQAFLQLRIVSKAWARLKAEPGYKPSRHVDLVAVAASSGALAQWVLEAGQEASAIDDREAVRHLCIALIKQQHDALRQEASRRGLYVPPLKKPRRNAAAKTAS</sequence>